<dbReference type="EC" id="4.1.2.25" evidence="4"/>
<comment type="similarity">
    <text evidence="3">Belongs to the DHNA family.</text>
</comment>
<evidence type="ECO:0000313" key="9">
    <source>
        <dbReference type="EMBL" id="OGG39875.1"/>
    </source>
</evidence>
<evidence type="ECO:0000256" key="5">
    <source>
        <dbReference type="ARBA" id="ARBA00022909"/>
    </source>
</evidence>
<evidence type="ECO:0000256" key="3">
    <source>
        <dbReference type="ARBA" id="ARBA00005708"/>
    </source>
</evidence>
<protein>
    <recommendedName>
        <fullName evidence="4">dihydroneopterin aldolase</fullName>
        <ecNumber evidence="4">4.1.2.25</ecNumber>
    </recommendedName>
    <alternativeName>
        <fullName evidence="7">7,8-dihydroneopterin aldolase</fullName>
    </alternativeName>
</protein>
<dbReference type="InterPro" id="IPR006156">
    <property type="entry name" value="Dihydroneopterin_aldolase"/>
</dbReference>
<keyword evidence="6" id="KW-0456">Lyase</keyword>
<evidence type="ECO:0000313" key="10">
    <source>
        <dbReference type="Proteomes" id="UP000179014"/>
    </source>
</evidence>
<evidence type="ECO:0000256" key="7">
    <source>
        <dbReference type="ARBA" id="ARBA00032903"/>
    </source>
</evidence>
<dbReference type="Proteomes" id="UP000179014">
    <property type="component" value="Unassembled WGS sequence"/>
</dbReference>
<evidence type="ECO:0000256" key="4">
    <source>
        <dbReference type="ARBA" id="ARBA00013043"/>
    </source>
</evidence>
<keyword evidence="5" id="KW-0289">Folate biosynthesis</keyword>
<reference evidence="9 10" key="1">
    <citation type="journal article" date="2016" name="Nat. Commun.">
        <title>Thousands of microbial genomes shed light on interconnected biogeochemical processes in an aquifer system.</title>
        <authorList>
            <person name="Anantharaman K."/>
            <person name="Brown C.T."/>
            <person name="Hug L.A."/>
            <person name="Sharon I."/>
            <person name="Castelle C.J."/>
            <person name="Probst A.J."/>
            <person name="Thomas B.C."/>
            <person name="Singh A."/>
            <person name="Wilkins M.J."/>
            <person name="Karaoz U."/>
            <person name="Brodie E.L."/>
            <person name="Williams K.H."/>
            <person name="Hubbard S.S."/>
            <person name="Banfield J.F."/>
        </authorList>
    </citation>
    <scope>NUCLEOTIDE SEQUENCE [LARGE SCALE GENOMIC DNA]</scope>
</reference>
<comment type="caution">
    <text evidence="9">The sequence shown here is derived from an EMBL/GenBank/DDBJ whole genome shotgun (WGS) entry which is preliminary data.</text>
</comment>
<dbReference type="SUPFAM" id="SSF55620">
    <property type="entry name" value="Tetrahydrobiopterin biosynthesis enzymes-like"/>
    <property type="match status" value="1"/>
</dbReference>
<proteinExistence type="inferred from homology"/>
<evidence type="ECO:0000256" key="6">
    <source>
        <dbReference type="ARBA" id="ARBA00023239"/>
    </source>
</evidence>
<comment type="pathway">
    <text evidence="2">Cofactor biosynthesis; tetrahydrofolate biosynthesis; 2-amino-4-hydroxy-6-hydroxymethyl-7,8-dihydropteridine diphosphate from 7,8-dihydroneopterin triphosphate: step 3/4.</text>
</comment>
<dbReference type="PANTHER" id="PTHR42844:SF1">
    <property type="entry name" value="DIHYDRONEOPTERIN ALDOLASE 1-RELATED"/>
    <property type="match status" value="1"/>
</dbReference>
<dbReference type="InterPro" id="IPR006157">
    <property type="entry name" value="FolB_dom"/>
</dbReference>
<evidence type="ECO:0000256" key="2">
    <source>
        <dbReference type="ARBA" id="ARBA00005013"/>
    </source>
</evidence>
<comment type="catalytic activity">
    <reaction evidence="1">
        <text>7,8-dihydroneopterin = 6-hydroxymethyl-7,8-dihydropterin + glycolaldehyde</text>
        <dbReference type="Rhea" id="RHEA:10540"/>
        <dbReference type="ChEBI" id="CHEBI:17001"/>
        <dbReference type="ChEBI" id="CHEBI:17071"/>
        <dbReference type="ChEBI" id="CHEBI:44841"/>
        <dbReference type="EC" id="4.1.2.25"/>
    </reaction>
</comment>
<dbReference type="GO" id="GO:0004150">
    <property type="term" value="F:dihydroneopterin aldolase activity"/>
    <property type="evidence" value="ECO:0007669"/>
    <property type="project" value="UniProtKB-EC"/>
</dbReference>
<gene>
    <name evidence="9" type="ORF">A2118_00080</name>
</gene>
<organism evidence="9 10">
    <name type="scientific">Candidatus Kaiserbacteria bacterium GWA2_50_9</name>
    <dbReference type="NCBI Taxonomy" id="1798474"/>
    <lineage>
        <taxon>Bacteria</taxon>
        <taxon>Candidatus Kaiseribacteriota</taxon>
    </lineage>
</organism>
<dbReference type="SMART" id="SM00905">
    <property type="entry name" value="FolB"/>
    <property type="match status" value="1"/>
</dbReference>
<dbReference type="GO" id="GO:0005737">
    <property type="term" value="C:cytoplasm"/>
    <property type="evidence" value="ECO:0007669"/>
    <property type="project" value="TreeGrafter"/>
</dbReference>
<dbReference type="Pfam" id="PF02152">
    <property type="entry name" value="FolB"/>
    <property type="match status" value="1"/>
</dbReference>
<evidence type="ECO:0000259" key="8">
    <source>
        <dbReference type="SMART" id="SM00905"/>
    </source>
</evidence>
<dbReference type="GO" id="GO:0046656">
    <property type="term" value="P:folic acid biosynthetic process"/>
    <property type="evidence" value="ECO:0007669"/>
    <property type="project" value="UniProtKB-KW"/>
</dbReference>
<evidence type="ECO:0000256" key="1">
    <source>
        <dbReference type="ARBA" id="ARBA00001353"/>
    </source>
</evidence>
<dbReference type="EMBL" id="MFKN01000038">
    <property type="protein sequence ID" value="OGG39875.1"/>
    <property type="molecule type" value="Genomic_DNA"/>
</dbReference>
<dbReference type="STRING" id="1798474.A2118_00080"/>
<dbReference type="Gene3D" id="3.30.1130.10">
    <property type="match status" value="1"/>
</dbReference>
<sequence>MDYIHIDSLLFKGRHGVGSVERSVEQEFSVSVRLGVVVGSVGKSDRLEDTVDYKDIKNKIQAVIEGESRYLLERIAEDIAIKILENSRIQTVEITIKKSTVWDNGIPGVTITRTNP</sequence>
<dbReference type="InterPro" id="IPR043133">
    <property type="entry name" value="GTP-CH-I_C/QueF"/>
</dbReference>
<dbReference type="NCBIfam" id="TIGR00526">
    <property type="entry name" value="folB_dom"/>
    <property type="match status" value="1"/>
</dbReference>
<dbReference type="AlphaFoldDB" id="A0A1F6BSF7"/>
<name>A0A1F6BSF7_9BACT</name>
<accession>A0A1F6BSF7</accession>
<dbReference type="PANTHER" id="PTHR42844">
    <property type="entry name" value="DIHYDRONEOPTERIN ALDOLASE 1-RELATED"/>
    <property type="match status" value="1"/>
</dbReference>
<feature type="domain" description="Dihydroneopterin aldolase/epimerase" evidence="8">
    <location>
        <begin position="4"/>
        <end position="113"/>
    </location>
</feature>